<reference evidence="2 3" key="1">
    <citation type="journal article" date="2013" name="Mar. Genomics">
        <title>Expression of sulfatases in Rhodopirellula baltica and the diversity of sulfatases in the genus Rhodopirellula.</title>
        <authorList>
            <person name="Wegner C.E."/>
            <person name="Richter-Heitmann T."/>
            <person name="Klindworth A."/>
            <person name="Klockow C."/>
            <person name="Richter M."/>
            <person name="Achstetter T."/>
            <person name="Glockner F.O."/>
            <person name="Harder J."/>
        </authorList>
    </citation>
    <scope>NUCLEOTIDE SEQUENCE [LARGE SCALE GENOMIC DNA]</scope>
    <source>
        <strain evidence="2 3">WH47</strain>
    </source>
</reference>
<dbReference type="Gene3D" id="3.40.50.880">
    <property type="match status" value="1"/>
</dbReference>
<sequence>MNLTETSTNEYLSYEHPFNSGLLLLLGVGCFGILLWTLYRERNILGRATTGLFSVLRLGALCVAFWMLLAPTSVVEQSTSTRKAIVLVTDSSASMKTVDPPGLSDDWRWAMSGSDDDTQQPYAEPLKLTDRSLAAIGVATQQMTLAVTELDQHGAETSVAERLKLANQSIVRVRTHLENIRGSLPASVDSEVDSSLRRLVLMIDSPEFDAFSELTKMLERNRTPNQAGWRESLPDLAERLVTARRVLHELAGQFERAIGDQSQNAPSQSTAFTDRTRGDRVAKFLTGLEQSKLNAISEVADIRWISFDDAATAMTSVADTNERLASLTDQENSAQTTDVGAALQFVDQLRRDQPIAAAFVLSDVAHNHAHEREPTEVAAQMDSTPVYVIPIGNDSRLRDIDLISVSAPAVAMRNDDVVIEAHLGIYQCKGERCSVQLLQSGEVIDFRNVLIDSDAETRSVQFQQRVAEIGSASFQIAIQPLDGEMTTDNNFDEIEINVTRSDIKVLLADEMPRWEYRYLAQLFRRDPKIELDELLFRPRLIATGHRQEAGGFPVTVEEWNRYDVVILGDLPVEHLPVASQTSLLQYMRTRGGTVITIAGDHAMPQAYVDHPLEEAIPVRPIDQPDDAGQQYSFQVTEQGRSHAALMIAETELATNNAWAFVNQFSPLHSVSNWRSPVPTAQSLIAVVPRGEPIAMNDPALKQSSFLCWQPVGRGRIIYLSGPDTYRLRFLRGDTLHYRFWGQLMRWAIASDLSSGNQSVRLRTAKTLYETDQSVDIDVELLDADGQPVIRDVTDTDTLSVRLSVGEDVRTIPLVMDDERPGHYRADVRELAPGVYQAKPEGSLIDELTAMGSDDDQSLNEEVITTFTVQADLPTELVDTRSNLVLADQIATLTGGQVLPPTAVEEVLELTDLEPVVTHSVQRQPLWQRWRYLWLVLGCLQVEWIIRKSRGLS</sequence>
<evidence type="ECO:0000313" key="3">
    <source>
        <dbReference type="Proteomes" id="UP000006222"/>
    </source>
</evidence>
<dbReference type="PANTHER" id="PTHR37947">
    <property type="entry name" value="BLL2462 PROTEIN"/>
    <property type="match status" value="1"/>
</dbReference>
<accession>F2AMV4</accession>
<feature type="transmembrane region" description="Helical" evidence="1">
    <location>
        <begin position="20"/>
        <end position="39"/>
    </location>
</feature>
<dbReference type="RefSeq" id="WP_007324971.1">
    <property type="nucleotide sequence ID" value="NZ_AFAR01000056.1"/>
</dbReference>
<protein>
    <submittedName>
        <fullName evidence="2">Membrane protein containing DUF1355</fullName>
    </submittedName>
</protein>
<dbReference type="EMBL" id="AFAR01000056">
    <property type="protein sequence ID" value="EGF29071.1"/>
    <property type="molecule type" value="Genomic_DNA"/>
</dbReference>
<dbReference type="Proteomes" id="UP000006222">
    <property type="component" value="Unassembled WGS sequence"/>
</dbReference>
<dbReference type="PANTHER" id="PTHR37947:SF1">
    <property type="entry name" value="BLL2462 PROTEIN"/>
    <property type="match status" value="1"/>
</dbReference>
<feature type="transmembrane region" description="Helical" evidence="1">
    <location>
        <begin position="51"/>
        <end position="69"/>
    </location>
</feature>
<keyword evidence="1" id="KW-1133">Transmembrane helix</keyword>
<keyword evidence="1" id="KW-0472">Membrane</keyword>
<organism evidence="2 3">
    <name type="scientific">Rhodopirellula baltica WH47</name>
    <dbReference type="NCBI Taxonomy" id="991778"/>
    <lineage>
        <taxon>Bacteria</taxon>
        <taxon>Pseudomonadati</taxon>
        <taxon>Planctomycetota</taxon>
        <taxon>Planctomycetia</taxon>
        <taxon>Pirellulales</taxon>
        <taxon>Pirellulaceae</taxon>
        <taxon>Rhodopirellula</taxon>
    </lineage>
</organism>
<dbReference type="SUPFAM" id="SSF52317">
    <property type="entry name" value="Class I glutamine amidotransferase-like"/>
    <property type="match status" value="1"/>
</dbReference>
<proteinExistence type="predicted"/>
<dbReference type="PATRIC" id="fig|991778.3.peg.1064"/>
<keyword evidence="1" id="KW-0812">Transmembrane</keyword>
<name>F2AMV4_RHOBT</name>
<dbReference type="InterPro" id="IPR029062">
    <property type="entry name" value="Class_I_gatase-like"/>
</dbReference>
<dbReference type="AlphaFoldDB" id="F2AMV4"/>
<evidence type="ECO:0000256" key="1">
    <source>
        <dbReference type="SAM" id="Phobius"/>
    </source>
</evidence>
<gene>
    <name evidence="2" type="ORF">RBWH47_02586</name>
</gene>
<comment type="caution">
    <text evidence="2">The sequence shown here is derived from an EMBL/GenBank/DDBJ whole genome shotgun (WGS) entry which is preliminary data.</text>
</comment>
<evidence type="ECO:0000313" key="2">
    <source>
        <dbReference type="EMBL" id="EGF29071.1"/>
    </source>
</evidence>